<dbReference type="Gene3D" id="3.40.140.10">
    <property type="entry name" value="Cytidine Deaminase, domain 2"/>
    <property type="match status" value="1"/>
</dbReference>
<dbReference type="InterPro" id="IPR001405">
    <property type="entry name" value="UPF0758"/>
</dbReference>
<sequence length="158" mass="17573">MTTITQFALTAAEQRAVYRANQILNKYARKHPEFFTCCNHAKDYAFNTLSNRAHECFAVVYLDSQHRLIDVEIVFEGTIDSAAVYPRVVARKALEQNAAALILMHNHPSGIAEPSQADKAITKRLQDALALFDIRIIDHLVVGCSNGSVVSFAERGLI</sequence>
<accession>A0ABW1XLK8</accession>
<evidence type="ECO:0000256" key="2">
    <source>
        <dbReference type="ARBA" id="ARBA00022723"/>
    </source>
</evidence>
<evidence type="ECO:0000259" key="6">
    <source>
        <dbReference type="PROSITE" id="PS50249"/>
    </source>
</evidence>
<keyword evidence="8" id="KW-1185">Reference proteome</keyword>
<dbReference type="Proteomes" id="UP001596364">
    <property type="component" value="Unassembled WGS sequence"/>
</dbReference>
<proteinExistence type="predicted"/>
<comment type="caution">
    <text evidence="7">The sequence shown here is derived from an EMBL/GenBank/DDBJ whole genome shotgun (WGS) entry which is preliminary data.</text>
</comment>
<dbReference type="InterPro" id="IPR025657">
    <property type="entry name" value="RadC_JAB"/>
</dbReference>
<evidence type="ECO:0000256" key="5">
    <source>
        <dbReference type="ARBA" id="ARBA00023049"/>
    </source>
</evidence>
<evidence type="ECO:0000256" key="1">
    <source>
        <dbReference type="ARBA" id="ARBA00022670"/>
    </source>
</evidence>
<dbReference type="InterPro" id="IPR020891">
    <property type="entry name" value="UPF0758_CS"/>
</dbReference>
<evidence type="ECO:0000313" key="7">
    <source>
        <dbReference type="EMBL" id="MFC6441061.1"/>
    </source>
</evidence>
<dbReference type="PANTHER" id="PTHR30471">
    <property type="entry name" value="DNA REPAIR PROTEIN RADC"/>
    <property type="match status" value="1"/>
</dbReference>
<feature type="domain" description="MPN" evidence="6">
    <location>
        <begin position="34"/>
        <end position="158"/>
    </location>
</feature>
<evidence type="ECO:0000256" key="4">
    <source>
        <dbReference type="ARBA" id="ARBA00022833"/>
    </source>
</evidence>
<keyword evidence="5" id="KW-0482">Metalloprotease</keyword>
<dbReference type="PROSITE" id="PS01302">
    <property type="entry name" value="UPF0758"/>
    <property type="match status" value="1"/>
</dbReference>
<dbReference type="InterPro" id="IPR037518">
    <property type="entry name" value="MPN"/>
</dbReference>
<dbReference type="NCBIfam" id="TIGR00608">
    <property type="entry name" value="radc"/>
    <property type="match status" value="1"/>
</dbReference>
<name>A0ABW1XLK8_9ALTE</name>
<dbReference type="PROSITE" id="PS50249">
    <property type="entry name" value="MPN"/>
    <property type="match status" value="1"/>
</dbReference>
<evidence type="ECO:0000256" key="3">
    <source>
        <dbReference type="ARBA" id="ARBA00022801"/>
    </source>
</evidence>
<dbReference type="CDD" id="cd08071">
    <property type="entry name" value="MPN_DUF2466"/>
    <property type="match status" value="1"/>
</dbReference>
<dbReference type="EMBL" id="JBHSUS010000001">
    <property type="protein sequence ID" value="MFC6441061.1"/>
    <property type="molecule type" value="Genomic_DNA"/>
</dbReference>
<keyword evidence="4" id="KW-0862">Zinc</keyword>
<reference evidence="8" key="1">
    <citation type="journal article" date="2019" name="Int. J. Syst. Evol. Microbiol.">
        <title>The Global Catalogue of Microorganisms (GCM) 10K type strain sequencing project: providing services to taxonomists for standard genome sequencing and annotation.</title>
        <authorList>
            <consortium name="The Broad Institute Genomics Platform"/>
            <consortium name="The Broad Institute Genome Sequencing Center for Infectious Disease"/>
            <person name="Wu L."/>
            <person name="Ma J."/>
        </authorList>
    </citation>
    <scope>NUCLEOTIDE SEQUENCE [LARGE SCALE GENOMIC DNA]</scope>
    <source>
        <strain evidence="8">CGMCC 1.16031</strain>
    </source>
</reference>
<gene>
    <name evidence="7" type="ORF">ACFP85_12980</name>
</gene>
<dbReference type="RefSeq" id="WP_131258601.1">
    <property type="nucleotide sequence ID" value="NZ_JBHSUS010000001.1"/>
</dbReference>
<keyword evidence="1" id="KW-0645">Protease</keyword>
<organism evidence="7 8">
    <name type="scientific">Pseudobowmanella zhangzhouensis</name>
    <dbReference type="NCBI Taxonomy" id="1537679"/>
    <lineage>
        <taxon>Bacteria</taxon>
        <taxon>Pseudomonadati</taxon>
        <taxon>Pseudomonadota</taxon>
        <taxon>Gammaproteobacteria</taxon>
        <taxon>Alteromonadales</taxon>
        <taxon>Alteromonadaceae</taxon>
    </lineage>
</organism>
<dbReference type="SUPFAM" id="SSF102712">
    <property type="entry name" value="JAB1/MPN domain"/>
    <property type="match status" value="1"/>
</dbReference>
<protein>
    <submittedName>
        <fullName evidence="7">RadC family protein</fullName>
    </submittedName>
</protein>
<evidence type="ECO:0000313" key="8">
    <source>
        <dbReference type="Proteomes" id="UP001596364"/>
    </source>
</evidence>
<dbReference type="Pfam" id="PF04002">
    <property type="entry name" value="RadC"/>
    <property type="match status" value="1"/>
</dbReference>
<dbReference type="PANTHER" id="PTHR30471:SF3">
    <property type="entry name" value="UPF0758 PROTEIN YEES-RELATED"/>
    <property type="match status" value="1"/>
</dbReference>
<keyword evidence="2" id="KW-0479">Metal-binding</keyword>
<keyword evidence="3" id="KW-0378">Hydrolase</keyword>